<gene>
    <name evidence="8 9" type="primary">aroQ</name>
    <name evidence="9" type="ORF">LZ012_00900</name>
</gene>
<dbReference type="HAMAP" id="MF_00169">
    <property type="entry name" value="AroQ"/>
    <property type="match status" value="1"/>
</dbReference>
<feature type="site" description="Transition state stabilizer" evidence="8">
    <location>
        <position position="30"/>
    </location>
</feature>
<sequence>MTKRKSTSKSAEKSRILVLHGPNLNLLGTREPEHYGSVTLSDIDMALARMAERAGVDLESFQSNHEGALIERIHAAREQGVRAIIINPAAYTHTSVALRDALAGVAIPFVEVHLSNVHAREPFRHHSYFSDLAIGVICGLGHEGYRLALEYLLNKLNLE</sequence>
<evidence type="ECO:0000256" key="6">
    <source>
        <dbReference type="ARBA" id="ARBA00012060"/>
    </source>
</evidence>
<feature type="binding site" evidence="8">
    <location>
        <begin position="114"/>
        <end position="115"/>
    </location>
    <ligand>
        <name>substrate</name>
    </ligand>
</feature>
<dbReference type="NCBIfam" id="NF003807">
    <property type="entry name" value="PRK05395.1-4"/>
    <property type="match status" value="1"/>
</dbReference>
<dbReference type="InterPro" id="IPR001874">
    <property type="entry name" value="DHquinase_II"/>
</dbReference>
<protein>
    <recommendedName>
        <fullName evidence="6 8">3-dehydroquinate dehydratase</fullName>
        <shortName evidence="8">3-dehydroquinase</shortName>
        <ecNumber evidence="6 8">4.2.1.10</ecNumber>
    </recommendedName>
    <alternativeName>
        <fullName evidence="8">Type II DHQase</fullName>
    </alternativeName>
</protein>
<dbReference type="Proteomes" id="UP001165384">
    <property type="component" value="Unassembled WGS sequence"/>
</dbReference>
<organism evidence="9 10">
    <name type="scientific">Dechloromonas hankyongensis</name>
    <dbReference type="NCBI Taxonomy" id="2908002"/>
    <lineage>
        <taxon>Bacteria</taxon>
        <taxon>Pseudomonadati</taxon>
        <taxon>Pseudomonadota</taxon>
        <taxon>Betaproteobacteria</taxon>
        <taxon>Rhodocyclales</taxon>
        <taxon>Azonexaceae</taxon>
        <taxon>Dechloromonas</taxon>
    </lineage>
</organism>
<dbReference type="Pfam" id="PF01220">
    <property type="entry name" value="DHquinase_II"/>
    <property type="match status" value="1"/>
</dbReference>
<dbReference type="SUPFAM" id="SSF52304">
    <property type="entry name" value="Type II 3-dehydroquinate dehydratase"/>
    <property type="match status" value="1"/>
</dbReference>
<comment type="catalytic activity">
    <reaction evidence="1 8">
        <text>3-dehydroquinate = 3-dehydroshikimate + H2O</text>
        <dbReference type="Rhea" id="RHEA:21096"/>
        <dbReference type="ChEBI" id="CHEBI:15377"/>
        <dbReference type="ChEBI" id="CHEBI:16630"/>
        <dbReference type="ChEBI" id="CHEBI:32364"/>
        <dbReference type="EC" id="4.2.1.10"/>
    </reaction>
</comment>
<keyword evidence="10" id="KW-1185">Reference proteome</keyword>
<feature type="binding site" evidence="8">
    <location>
        <position position="93"/>
    </location>
    <ligand>
        <name>substrate</name>
    </ligand>
</feature>
<feature type="binding site" evidence="8">
    <location>
        <position position="124"/>
    </location>
    <ligand>
        <name>substrate</name>
    </ligand>
</feature>
<feature type="active site" description="Proton acceptor" evidence="8">
    <location>
        <position position="35"/>
    </location>
</feature>
<dbReference type="PANTHER" id="PTHR21272:SF3">
    <property type="entry name" value="CATABOLIC 3-DEHYDROQUINASE"/>
    <property type="match status" value="1"/>
</dbReference>
<comment type="function">
    <text evidence="2 8">Catalyzes a trans-dehydration via an enolate intermediate.</text>
</comment>
<feature type="active site" description="Proton donor" evidence="8">
    <location>
        <position position="113"/>
    </location>
</feature>
<accession>A0ABS9JXA2</accession>
<feature type="binding site" evidence="8">
    <location>
        <position position="87"/>
    </location>
    <ligand>
        <name>substrate</name>
    </ligand>
</feature>
<dbReference type="EMBL" id="JAKLTN010000001">
    <property type="protein sequence ID" value="MCG2575546.1"/>
    <property type="molecule type" value="Genomic_DNA"/>
</dbReference>
<dbReference type="RefSeq" id="WP_275706573.1">
    <property type="nucleotide sequence ID" value="NZ_JAKLTN010000001.1"/>
</dbReference>
<dbReference type="GO" id="GO:0003855">
    <property type="term" value="F:3-dehydroquinate dehydratase activity"/>
    <property type="evidence" value="ECO:0007669"/>
    <property type="project" value="UniProtKB-EC"/>
</dbReference>
<evidence type="ECO:0000256" key="7">
    <source>
        <dbReference type="ARBA" id="ARBA00023239"/>
    </source>
</evidence>
<dbReference type="PANTHER" id="PTHR21272">
    <property type="entry name" value="CATABOLIC 3-DEHYDROQUINASE"/>
    <property type="match status" value="1"/>
</dbReference>
<dbReference type="PIRSF" id="PIRSF001399">
    <property type="entry name" value="DHquinase_II"/>
    <property type="match status" value="1"/>
</dbReference>
<dbReference type="CDD" id="cd00466">
    <property type="entry name" value="DHQase_II"/>
    <property type="match status" value="1"/>
</dbReference>
<keyword evidence="7 8" id="KW-0456">Lyase</keyword>
<proteinExistence type="inferred from homology"/>
<dbReference type="PROSITE" id="PS01029">
    <property type="entry name" value="DEHYDROQUINASE_II"/>
    <property type="match status" value="1"/>
</dbReference>
<dbReference type="NCBIfam" id="NF003805">
    <property type="entry name" value="PRK05395.1-2"/>
    <property type="match status" value="1"/>
</dbReference>
<comment type="subunit">
    <text evidence="5 8">Homododecamer.</text>
</comment>
<name>A0ABS9JXA2_9RHOO</name>
<evidence type="ECO:0000256" key="5">
    <source>
        <dbReference type="ARBA" id="ARBA00011193"/>
    </source>
</evidence>
<dbReference type="InterPro" id="IPR036441">
    <property type="entry name" value="DHquinase_II_sf"/>
</dbReference>
<keyword evidence="8" id="KW-0057">Aromatic amino acid biosynthesis</keyword>
<dbReference type="InterPro" id="IPR018509">
    <property type="entry name" value="DHquinase_II_CS"/>
</dbReference>
<dbReference type="NCBIfam" id="TIGR01088">
    <property type="entry name" value="aroQ"/>
    <property type="match status" value="1"/>
</dbReference>
<dbReference type="NCBIfam" id="NF003806">
    <property type="entry name" value="PRK05395.1-3"/>
    <property type="match status" value="1"/>
</dbReference>
<evidence type="ECO:0000313" key="10">
    <source>
        <dbReference type="Proteomes" id="UP001165384"/>
    </source>
</evidence>
<dbReference type="Gene3D" id="3.40.50.9100">
    <property type="entry name" value="Dehydroquinase, class II"/>
    <property type="match status" value="1"/>
</dbReference>
<reference evidence="9" key="1">
    <citation type="submission" date="2022-01" db="EMBL/GenBank/DDBJ databases">
        <authorList>
            <person name="Jo J.-H."/>
            <person name="Im W.-T."/>
        </authorList>
    </citation>
    <scope>NUCLEOTIDE SEQUENCE</scope>
    <source>
        <strain evidence="9">XY25</strain>
    </source>
</reference>
<evidence type="ECO:0000256" key="3">
    <source>
        <dbReference type="ARBA" id="ARBA00004902"/>
    </source>
</evidence>
<comment type="caution">
    <text evidence="9">The sequence shown here is derived from an EMBL/GenBank/DDBJ whole genome shotgun (WGS) entry which is preliminary data.</text>
</comment>
<evidence type="ECO:0000256" key="4">
    <source>
        <dbReference type="ARBA" id="ARBA00011037"/>
    </source>
</evidence>
<comment type="pathway">
    <text evidence="3 8">Metabolic intermediate biosynthesis; chorismate biosynthesis; chorismate from D-erythrose 4-phosphate and phosphoenolpyruvate: step 3/7.</text>
</comment>
<dbReference type="NCBIfam" id="NF003804">
    <property type="entry name" value="PRK05395.1-1"/>
    <property type="match status" value="1"/>
</dbReference>
<keyword evidence="8" id="KW-0028">Amino-acid biosynthesis</keyword>
<comment type="similarity">
    <text evidence="4 8">Belongs to the type-II 3-dehydroquinase family.</text>
</comment>
<evidence type="ECO:0000256" key="1">
    <source>
        <dbReference type="ARBA" id="ARBA00001864"/>
    </source>
</evidence>
<evidence type="ECO:0000313" key="9">
    <source>
        <dbReference type="EMBL" id="MCG2575546.1"/>
    </source>
</evidence>
<dbReference type="EC" id="4.2.1.10" evidence="6 8"/>
<feature type="binding site" evidence="8">
    <location>
        <position position="100"/>
    </location>
    <ligand>
        <name>substrate</name>
    </ligand>
</feature>
<evidence type="ECO:0000256" key="2">
    <source>
        <dbReference type="ARBA" id="ARBA00003924"/>
    </source>
</evidence>
<evidence type="ECO:0000256" key="8">
    <source>
        <dbReference type="HAMAP-Rule" id="MF_00169"/>
    </source>
</evidence>